<dbReference type="AlphaFoldDB" id="A0A1M6R7T6"/>
<keyword evidence="2" id="KW-0413">Isomerase</keyword>
<dbReference type="Gene3D" id="3.90.79.10">
    <property type="entry name" value="Nucleoside Triphosphate Pyrophosphohydrolase"/>
    <property type="match status" value="1"/>
</dbReference>
<dbReference type="CDD" id="cd04692">
    <property type="entry name" value="NUDIX_Hydrolase"/>
    <property type="match status" value="1"/>
</dbReference>
<protein>
    <submittedName>
        <fullName evidence="2">Isopentenyldiphosphate isomerase</fullName>
    </submittedName>
</protein>
<dbReference type="RefSeq" id="WP_073244814.1">
    <property type="nucleotide sequence ID" value="NZ_FQZX01000002.1"/>
</dbReference>
<dbReference type="GO" id="GO:0005737">
    <property type="term" value="C:cytoplasm"/>
    <property type="evidence" value="ECO:0007669"/>
    <property type="project" value="TreeGrafter"/>
</dbReference>
<dbReference type="InterPro" id="IPR000086">
    <property type="entry name" value="NUDIX_hydrolase_dom"/>
</dbReference>
<dbReference type="InterPro" id="IPR015797">
    <property type="entry name" value="NUDIX_hydrolase-like_dom_sf"/>
</dbReference>
<dbReference type="OrthoDB" id="9786032at2"/>
<dbReference type="PANTHER" id="PTHR10885">
    <property type="entry name" value="ISOPENTENYL-DIPHOSPHATE DELTA-ISOMERASE"/>
    <property type="match status" value="1"/>
</dbReference>
<evidence type="ECO:0000259" key="1">
    <source>
        <dbReference type="PROSITE" id="PS51462"/>
    </source>
</evidence>
<name>A0A1M6R7T6_9FLAO</name>
<proteinExistence type="predicted"/>
<accession>A0A1M6R7T6</accession>
<dbReference type="PANTHER" id="PTHR10885:SF20">
    <property type="entry name" value="NUDIX HYDROLASE DOMAIN-CONTAINING PROTEIN"/>
    <property type="match status" value="1"/>
</dbReference>
<dbReference type="SUPFAM" id="SSF55811">
    <property type="entry name" value="Nudix"/>
    <property type="match status" value="1"/>
</dbReference>
<dbReference type="PROSITE" id="PS51462">
    <property type="entry name" value="NUDIX"/>
    <property type="match status" value="1"/>
</dbReference>
<dbReference type="GO" id="GO:0004452">
    <property type="term" value="F:isopentenyl-diphosphate delta-isomerase activity"/>
    <property type="evidence" value="ECO:0007669"/>
    <property type="project" value="TreeGrafter"/>
</dbReference>
<reference evidence="3" key="1">
    <citation type="submission" date="2016-11" db="EMBL/GenBank/DDBJ databases">
        <authorList>
            <person name="Varghese N."/>
            <person name="Submissions S."/>
        </authorList>
    </citation>
    <scope>NUCLEOTIDE SEQUENCE [LARGE SCALE GENOMIC DNA]</scope>
    <source>
        <strain evidence="3">DSM 16478</strain>
    </source>
</reference>
<gene>
    <name evidence="2" type="ORF">SAMN04488007_2624</name>
</gene>
<evidence type="ECO:0000313" key="3">
    <source>
        <dbReference type="Proteomes" id="UP000184314"/>
    </source>
</evidence>
<dbReference type="Proteomes" id="UP000184314">
    <property type="component" value="Unassembled WGS sequence"/>
</dbReference>
<evidence type="ECO:0000313" key="2">
    <source>
        <dbReference type="EMBL" id="SHK28490.1"/>
    </source>
</evidence>
<dbReference type="STRING" id="228958.SAMN04488007_2624"/>
<dbReference type="GO" id="GO:0009240">
    <property type="term" value="P:isopentenyl diphosphate biosynthetic process"/>
    <property type="evidence" value="ECO:0007669"/>
    <property type="project" value="TreeGrafter"/>
</dbReference>
<keyword evidence="3" id="KW-1185">Reference proteome</keyword>
<feature type="domain" description="Nudix hydrolase" evidence="1">
    <location>
        <begin position="29"/>
        <end position="175"/>
    </location>
</feature>
<sequence>MDELIDILDADGNMTKTTAMKSEAHKNGWFHQTVHIWFYTKDGSILMQQRGKEKDVYPLLWDVSVAGHIGAGEDIITSALREIQEEIGLTILPSELEKIGIFKSVKNHSEVLKDYEFHHTFIAKLKSPFSTLQKQDSEVEALKLISLNEFSKVLKDPIKYSYVPHDISYYRTILKEIPNKENNL</sequence>
<dbReference type="EMBL" id="FQZX01000002">
    <property type="protein sequence ID" value="SHK28490.1"/>
    <property type="molecule type" value="Genomic_DNA"/>
</dbReference>
<dbReference type="Pfam" id="PF00293">
    <property type="entry name" value="NUDIX"/>
    <property type="match status" value="1"/>
</dbReference>
<organism evidence="2 3">
    <name type="scientific">Maribacter aquivivus</name>
    <dbReference type="NCBI Taxonomy" id="228958"/>
    <lineage>
        <taxon>Bacteria</taxon>
        <taxon>Pseudomonadati</taxon>
        <taxon>Bacteroidota</taxon>
        <taxon>Flavobacteriia</taxon>
        <taxon>Flavobacteriales</taxon>
        <taxon>Flavobacteriaceae</taxon>
        <taxon>Maribacter</taxon>
    </lineage>
</organism>